<accession>A0ABY0BWQ3</accession>
<dbReference type="PROSITE" id="PS51257">
    <property type="entry name" value="PROKAR_LIPOPROTEIN"/>
    <property type="match status" value="1"/>
</dbReference>
<evidence type="ECO:0000256" key="5">
    <source>
        <dbReference type="SAM" id="Phobius"/>
    </source>
</evidence>
<reference evidence="6 7" key="1">
    <citation type="journal article" date="2018" name="Front. Microbiol.">
        <title>Genome-Based Analysis Reveals the Taxonomy and Diversity of the Family Idiomarinaceae.</title>
        <authorList>
            <person name="Liu Y."/>
            <person name="Lai Q."/>
            <person name="Shao Z."/>
        </authorList>
    </citation>
    <scope>NUCLEOTIDE SEQUENCE [LARGE SCALE GENOMIC DNA]</scope>
    <source>
        <strain evidence="6 7">GBSy1</strain>
    </source>
</reference>
<evidence type="ECO:0000256" key="4">
    <source>
        <dbReference type="ARBA" id="ARBA00023136"/>
    </source>
</evidence>
<dbReference type="PANTHER" id="PTHR12714:SF24">
    <property type="entry name" value="SLR1182 PROTEIN"/>
    <property type="match status" value="1"/>
</dbReference>
<proteinExistence type="predicted"/>
<feature type="transmembrane region" description="Helical" evidence="5">
    <location>
        <begin position="92"/>
        <end position="115"/>
    </location>
</feature>
<evidence type="ECO:0000313" key="6">
    <source>
        <dbReference type="EMBL" id="RUO28795.1"/>
    </source>
</evidence>
<evidence type="ECO:0000256" key="1">
    <source>
        <dbReference type="ARBA" id="ARBA00004127"/>
    </source>
</evidence>
<name>A0ABY0BWQ3_9GAMM</name>
<gene>
    <name evidence="6" type="ORF">CWE12_10810</name>
</gene>
<evidence type="ECO:0000256" key="3">
    <source>
        <dbReference type="ARBA" id="ARBA00022989"/>
    </source>
</evidence>
<dbReference type="PANTHER" id="PTHR12714">
    <property type="entry name" value="PROTEIN-S ISOPRENYLCYSTEINE O-METHYLTRANSFERASE"/>
    <property type="match status" value="1"/>
</dbReference>
<dbReference type="RefSeq" id="WP_126789732.1">
    <property type="nucleotide sequence ID" value="NZ_PIPN01000005.1"/>
</dbReference>
<protein>
    <submittedName>
        <fullName evidence="6">Isoprenylcysteine carboxylmethyltransferase family protein</fullName>
    </submittedName>
</protein>
<organism evidence="6 7">
    <name type="scientific">Aliidiomarina sedimenti</name>
    <dbReference type="NCBI Taxonomy" id="1933879"/>
    <lineage>
        <taxon>Bacteria</taxon>
        <taxon>Pseudomonadati</taxon>
        <taxon>Pseudomonadota</taxon>
        <taxon>Gammaproteobacteria</taxon>
        <taxon>Alteromonadales</taxon>
        <taxon>Idiomarinaceae</taxon>
        <taxon>Aliidiomarina</taxon>
    </lineage>
</organism>
<dbReference type="Gene3D" id="1.20.120.1630">
    <property type="match status" value="1"/>
</dbReference>
<keyword evidence="3 5" id="KW-1133">Transmembrane helix</keyword>
<dbReference type="EMBL" id="PIPN01000005">
    <property type="protein sequence ID" value="RUO28795.1"/>
    <property type="molecule type" value="Genomic_DNA"/>
</dbReference>
<dbReference type="InterPro" id="IPR007318">
    <property type="entry name" value="Phopholipid_MeTrfase"/>
</dbReference>
<feature type="transmembrane region" description="Helical" evidence="5">
    <location>
        <begin position="12"/>
        <end position="33"/>
    </location>
</feature>
<evidence type="ECO:0000256" key="2">
    <source>
        <dbReference type="ARBA" id="ARBA00022692"/>
    </source>
</evidence>
<evidence type="ECO:0000313" key="7">
    <source>
        <dbReference type="Proteomes" id="UP000287410"/>
    </source>
</evidence>
<keyword evidence="7" id="KW-1185">Reference proteome</keyword>
<dbReference type="Proteomes" id="UP000287410">
    <property type="component" value="Unassembled WGS sequence"/>
</dbReference>
<keyword evidence="4 5" id="KW-0472">Membrane</keyword>
<comment type="subcellular location">
    <subcellularLocation>
        <location evidence="1">Endomembrane system</location>
        <topology evidence="1">Multi-pass membrane protein</topology>
    </subcellularLocation>
</comment>
<sequence>MNKLELKIPPLLVVVVTAACMWLVTAYVPLVLVTFAGQLAIALVFAIAGFQIAVSGVRTCYAAQTTVNPLKPEDSNTLITEGVFKVSRNPMYLGFLLALTGFALWLGALTAVLWLPLFVLYMNRFQIQPEERALSQHFGEAYLAYQQKVRRWI</sequence>
<keyword evidence="2 5" id="KW-0812">Transmembrane</keyword>
<feature type="transmembrane region" description="Helical" evidence="5">
    <location>
        <begin position="39"/>
        <end position="61"/>
    </location>
</feature>
<dbReference type="Pfam" id="PF04191">
    <property type="entry name" value="PEMT"/>
    <property type="match status" value="1"/>
</dbReference>
<comment type="caution">
    <text evidence="6">The sequence shown here is derived from an EMBL/GenBank/DDBJ whole genome shotgun (WGS) entry which is preliminary data.</text>
</comment>